<dbReference type="InterPro" id="IPR014436">
    <property type="entry name" value="Extradiol_dOase_DODA"/>
</dbReference>
<comment type="similarity">
    <text evidence="2">Belongs to the DODA-type extradiol aromatic ring-opening dioxygenase family.</text>
</comment>
<keyword evidence="5 8" id="KW-0560">Oxidoreductase</keyword>
<comment type="caution">
    <text evidence="8">The sequence shown here is derived from an EMBL/GenBank/DDBJ whole genome shotgun (WGS) entry which is preliminary data.</text>
</comment>
<evidence type="ECO:0000256" key="4">
    <source>
        <dbReference type="ARBA" id="ARBA00022833"/>
    </source>
</evidence>
<evidence type="ECO:0000256" key="2">
    <source>
        <dbReference type="ARBA" id="ARBA00007581"/>
    </source>
</evidence>
<protein>
    <submittedName>
        <fullName evidence="8">4,5-DOPA dioxygenase extradiol</fullName>
        <ecNumber evidence="8">1.13.11.-</ecNumber>
    </submittedName>
</protein>
<evidence type="ECO:0000256" key="1">
    <source>
        <dbReference type="ARBA" id="ARBA00001947"/>
    </source>
</evidence>
<evidence type="ECO:0000256" key="6">
    <source>
        <dbReference type="SAM" id="MobiDB-lite"/>
    </source>
</evidence>
<dbReference type="Proteomes" id="UP000614047">
    <property type="component" value="Unassembled WGS sequence"/>
</dbReference>
<feature type="domain" description="Extradiol ring-cleavage dioxygenase class III enzyme subunit B" evidence="7">
    <location>
        <begin position="24"/>
        <end position="228"/>
    </location>
</feature>
<dbReference type="GO" id="GO:0008270">
    <property type="term" value="F:zinc ion binding"/>
    <property type="evidence" value="ECO:0007669"/>
    <property type="project" value="InterPro"/>
</dbReference>
<dbReference type="Gene3D" id="3.40.830.10">
    <property type="entry name" value="LigB-like"/>
    <property type="match status" value="1"/>
</dbReference>
<dbReference type="GO" id="GO:0016702">
    <property type="term" value="F:oxidoreductase activity, acting on single donors with incorporation of molecular oxygen, incorporation of two atoms of oxygen"/>
    <property type="evidence" value="ECO:0007669"/>
    <property type="project" value="UniProtKB-ARBA"/>
</dbReference>
<dbReference type="EC" id="1.13.11.-" evidence="8"/>
<reference evidence="8" key="1">
    <citation type="submission" date="2020-11" db="EMBL/GenBank/DDBJ databases">
        <title>Sequencing the genomes of 1000 actinobacteria strains.</title>
        <authorList>
            <person name="Klenk H.-P."/>
        </authorList>
    </citation>
    <scope>NUCLEOTIDE SEQUENCE</scope>
    <source>
        <strain evidence="8">DSM 43175</strain>
    </source>
</reference>
<gene>
    <name evidence="8" type="ORF">IW256_007463</name>
</gene>
<keyword evidence="9" id="KW-1185">Reference proteome</keyword>
<dbReference type="PANTHER" id="PTHR30096:SF0">
    <property type="entry name" value="4,5-DOPA DIOXYGENASE EXTRADIOL-LIKE PROTEIN"/>
    <property type="match status" value="1"/>
</dbReference>
<dbReference type="AlphaFoldDB" id="A0A931GNW5"/>
<dbReference type="RefSeq" id="WP_425549721.1">
    <property type="nucleotide sequence ID" value="NZ_BAABES010000015.1"/>
</dbReference>
<feature type="region of interest" description="Disordered" evidence="6">
    <location>
        <begin position="232"/>
        <end position="267"/>
    </location>
</feature>
<keyword evidence="3" id="KW-0479">Metal-binding</keyword>
<evidence type="ECO:0000313" key="8">
    <source>
        <dbReference type="EMBL" id="MBG6093350.1"/>
    </source>
</evidence>
<name>A0A931GNW5_9ACTN</name>
<dbReference type="GO" id="GO:0008198">
    <property type="term" value="F:ferrous iron binding"/>
    <property type="evidence" value="ECO:0007669"/>
    <property type="project" value="InterPro"/>
</dbReference>
<dbReference type="Pfam" id="PF02900">
    <property type="entry name" value="LigB"/>
    <property type="match status" value="1"/>
</dbReference>
<comment type="cofactor">
    <cofactor evidence="1">
        <name>Zn(2+)</name>
        <dbReference type="ChEBI" id="CHEBI:29105"/>
    </cofactor>
</comment>
<dbReference type="CDD" id="cd07363">
    <property type="entry name" value="45_DOPA_Dioxygenase"/>
    <property type="match status" value="1"/>
</dbReference>
<evidence type="ECO:0000256" key="5">
    <source>
        <dbReference type="ARBA" id="ARBA00023002"/>
    </source>
</evidence>
<dbReference type="PANTHER" id="PTHR30096">
    <property type="entry name" value="4,5-DOPA DIOXYGENASE EXTRADIOL-LIKE PROTEIN"/>
    <property type="match status" value="1"/>
</dbReference>
<evidence type="ECO:0000256" key="3">
    <source>
        <dbReference type="ARBA" id="ARBA00022723"/>
    </source>
</evidence>
<evidence type="ECO:0000259" key="7">
    <source>
        <dbReference type="Pfam" id="PF02900"/>
    </source>
</evidence>
<dbReference type="InterPro" id="IPR004183">
    <property type="entry name" value="Xdiol_dOase_suB"/>
</dbReference>
<dbReference type="EMBL" id="JADOUA010000001">
    <property type="protein sequence ID" value="MBG6093350.1"/>
    <property type="molecule type" value="Genomic_DNA"/>
</dbReference>
<accession>A0A931GNW5</accession>
<keyword evidence="4" id="KW-0862">Zinc</keyword>
<keyword evidence="8" id="KW-0223">Dioxygenase</keyword>
<organism evidence="8 9">
    <name type="scientific">Actinomadura viridis</name>
    <dbReference type="NCBI Taxonomy" id="58110"/>
    <lineage>
        <taxon>Bacteria</taxon>
        <taxon>Bacillati</taxon>
        <taxon>Actinomycetota</taxon>
        <taxon>Actinomycetes</taxon>
        <taxon>Streptosporangiales</taxon>
        <taxon>Thermomonosporaceae</taxon>
        <taxon>Actinomadura</taxon>
    </lineage>
</organism>
<sequence>MTRMPVLYLSHGAPPLADDAVWTDQLARWSAGLPRPASILMVSAHWEEAPLSIGATRPVPLVYDFWGFDRRYYQVRYDAPGAPGLAADLRALVPGLHQDEERGLDHGAYVPLVEMYPDADIPVLQMSMPTLEPERLFELGRRLAPLRDQGVLIIGSGFTTHNLREMRSGTDAPPPAWSAEFDEWTDRAVLAGDVDALLDFQVKAPAARIAHPRSEHFAPLFVALGAHVGGSGGSSPQGVQGAHVGGSGGSSRQGVRGAHTGAVSEGSGERRSVIDGYWYGLAKRSFQLS</sequence>
<proteinExistence type="inferred from homology"/>
<dbReference type="SUPFAM" id="SSF53213">
    <property type="entry name" value="LigB-like"/>
    <property type="match status" value="1"/>
</dbReference>
<evidence type="ECO:0000313" key="9">
    <source>
        <dbReference type="Proteomes" id="UP000614047"/>
    </source>
</evidence>